<evidence type="ECO:0000256" key="1">
    <source>
        <dbReference type="SAM" id="Coils"/>
    </source>
</evidence>
<dbReference type="EMBL" id="BEXD01002001">
    <property type="protein sequence ID" value="GBB96649.1"/>
    <property type="molecule type" value="Genomic_DNA"/>
</dbReference>
<dbReference type="Proteomes" id="UP000247702">
    <property type="component" value="Unassembled WGS sequence"/>
</dbReference>
<feature type="compositionally biased region" description="Low complexity" evidence="2">
    <location>
        <begin position="9"/>
        <end position="25"/>
    </location>
</feature>
<proteinExistence type="predicted"/>
<evidence type="ECO:0008006" key="6">
    <source>
        <dbReference type="Google" id="ProtNLM"/>
    </source>
</evidence>
<feature type="region of interest" description="Disordered" evidence="2">
    <location>
        <begin position="758"/>
        <end position="778"/>
    </location>
</feature>
<gene>
    <name evidence="4" type="ORF">RCL2_002013800</name>
    <name evidence="3" type="ORF">RclHR1_00280041</name>
</gene>
<feature type="coiled-coil region" evidence="1">
    <location>
        <begin position="615"/>
        <end position="690"/>
    </location>
</feature>
<dbReference type="EMBL" id="BLAL01000228">
    <property type="protein sequence ID" value="GES93388.1"/>
    <property type="molecule type" value="Genomic_DNA"/>
</dbReference>
<feature type="region of interest" description="Disordered" evidence="2">
    <location>
        <begin position="1"/>
        <end position="25"/>
    </location>
</feature>
<feature type="region of interest" description="Disordered" evidence="2">
    <location>
        <begin position="555"/>
        <end position="577"/>
    </location>
</feature>
<keyword evidence="1" id="KW-0175">Coiled coil</keyword>
<comment type="caution">
    <text evidence="3">The sequence shown here is derived from an EMBL/GenBank/DDBJ whole genome shotgun (WGS) entry which is preliminary data.</text>
</comment>
<name>A0A2Z6RGX5_9GLOM</name>
<keyword evidence="5" id="KW-1185">Reference proteome</keyword>
<dbReference type="Proteomes" id="UP000615446">
    <property type="component" value="Unassembled WGS sequence"/>
</dbReference>
<evidence type="ECO:0000313" key="3">
    <source>
        <dbReference type="EMBL" id="GBB96649.1"/>
    </source>
</evidence>
<organism evidence="3 5">
    <name type="scientific">Rhizophagus clarus</name>
    <dbReference type="NCBI Taxonomy" id="94130"/>
    <lineage>
        <taxon>Eukaryota</taxon>
        <taxon>Fungi</taxon>
        <taxon>Fungi incertae sedis</taxon>
        <taxon>Mucoromycota</taxon>
        <taxon>Glomeromycotina</taxon>
        <taxon>Glomeromycetes</taxon>
        <taxon>Glomerales</taxon>
        <taxon>Glomeraceae</taxon>
        <taxon>Rhizophagus</taxon>
    </lineage>
</organism>
<dbReference type="AlphaFoldDB" id="A0A2Z6RGX5"/>
<sequence length="812" mass="93644">MSSTRKLRSSSSSSNATIKKLTTEKTTATKAAELEFSITKSTYGLDDGPTSEEIVREILPQTQVKRQRHSAAAPADDNMEEVISLPSNKIQVINQLQQEPELLIIERNDNNNNITQIDCNQNNQKNTSSFDTQTLGLDNSIHATPMNLDQQSRDTETRTNNNKEIHMTVDPLTEISNENDNITSNTSIKGKNKELYENNTTTEIEIINLNCNENNLSEEFRAFSLKKFFKNYTDKEIHTCIRDKFATNENYKFAKSVITKNNGIEIVIISFYNKTARDAIHGTILGNFPAIFWTYEEKELTTIINTELEEIEKHLIKIVDVPKHYTIADIRNIFTPLGQINEIKQLENATTYYNKATRQLLPKRPTPFNSFNIRFNSSRAVSKIWEKNCWSVKIENHTIRILPVDTKCNEYTKRTEASYKITGLFKDTTIEDLEPLVKAIKGKSCTIVPTRHPRQKTKIAYVYLPKEDFSSKPRAFNLTKDRTIYINPSSTPTCNICGHPNHKFAECPDKDNIKLFCRPRANNIEPKDLKPRSYLTANIKNSVNYNNKQKVIIQNQNDHHTNRQRSQSRGRSITRFNNRRTNYQSHELSESNINKHNSYSSNYDQPQATTNHLIINQLSKEIDNIKLTIKKNEEKIDQHSKQIQEINQVTTQLTKSLTKITNTLNDILTNQEKIHKIEKTQQKILEAIEKIASNNTTTKYTHKQTNQTPTQNRDTECLLEYPSDSMIDTINSSYQRKRTNSHPNLHDYYMPKIITPNDEETSSQHETSTSANTENIHSQIFHEDTISVTDTENDQNPNQSSSNQWFLGRMMF</sequence>
<dbReference type="OrthoDB" id="2360898at2759"/>
<evidence type="ECO:0000313" key="4">
    <source>
        <dbReference type="EMBL" id="GES93388.1"/>
    </source>
</evidence>
<evidence type="ECO:0000313" key="5">
    <source>
        <dbReference type="Proteomes" id="UP000247702"/>
    </source>
</evidence>
<reference evidence="4" key="2">
    <citation type="submission" date="2019-10" db="EMBL/GenBank/DDBJ databases">
        <title>Conservation and host-specific expression of non-tandemly repeated heterogenous ribosome RNA gene in arbuscular mycorrhizal fungi.</title>
        <authorList>
            <person name="Maeda T."/>
            <person name="Kobayashi Y."/>
            <person name="Nakagawa T."/>
            <person name="Ezawa T."/>
            <person name="Yamaguchi K."/>
            <person name="Bino T."/>
            <person name="Nishimoto Y."/>
            <person name="Shigenobu S."/>
            <person name="Kawaguchi M."/>
        </authorList>
    </citation>
    <scope>NUCLEOTIDE SEQUENCE</scope>
    <source>
        <strain evidence="4">HR1</strain>
    </source>
</reference>
<accession>A0A2Z6RGX5</accession>
<reference evidence="3 5" key="1">
    <citation type="submission" date="2017-11" db="EMBL/GenBank/DDBJ databases">
        <title>The genome of Rhizophagus clarus HR1 reveals common genetic basis of auxotrophy among arbuscular mycorrhizal fungi.</title>
        <authorList>
            <person name="Kobayashi Y."/>
        </authorList>
    </citation>
    <scope>NUCLEOTIDE SEQUENCE [LARGE SCALE GENOMIC DNA]</scope>
    <source>
        <strain evidence="3 5">HR1</strain>
    </source>
</reference>
<protein>
    <recommendedName>
        <fullName evidence="6">CCHC-type domain-containing protein</fullName>
    </recommendedName>
</protein>
<evidence type="ECO:0000256" key="2">
    <source>
        <dbReference type="SAM" id="MobiDB-lite"/>
    </source>
</evidence>